<reference evidence="1 2" key="1">
    <citation type="submission" date="2021-06" db="EMBL/GenBank/DDBJ databases">
        <authorList>
            <person name="Palmer J.M."/>
        </authorList>
    </citation>
    <scope>NUCLEOTIDE SEQUENCE [LARGE SCALE GENOMIC DNA]</scope>
    <source>
        <strain evidence="1 2">XC_2019</strain>
        <tissue evidence="1">Muscle</tissue>
    </source>
</reference>
<gene>
    <name evidence="1" type="ORF">XENOCAPTIV_024583</name>
</gene>
<comment type="caution">
    <text evidence="1">The sequence shown here is derived from an EMBL/GenBank/DDBJ whole genome shotgun (WGS) entry which is preliminary data.</text>
</comment>
<protein>
    <submittedName>
        <fullName evidence="1">Uncharacterized protein</fullName>
    </submittedName>
</protein>
<accession>A0ABV0S8I8</accession>
<keyword evidence="2" id="KW-1185">Reference proteome</keyword>
<proteinExistence type="predicted"/>
<evidence type="ECO:0000313" key="1">
    <source>
        <dbReference type="EMBL" id="MEQ2216887.1"/>
    </source>
</evidence>
<sequence length="87" mass="10094">VCERVFVRTLWSHCPPTNALSSSFLFLSSVFDLYSNLSAAQRKEDLRFTSHKSPQILCSFHQQMVWLLFYTTSLLFFTPAAREEILS</sequence>
<feature type="non-terminal residue" evidence="1">
    <location>
        <position position="1"/>
    </location>
</feature>
<name>A0ABV0S8I8_9TELE</name>
<organism evidence="1 2">
    <name type="scientific">Xenoophorus captivus</name>
    <dbReference type="NCBI Taxonomy" id="1517983"/>
    <lineage>
        <taxon>Eukaryota</taxon>
        <taxon>Metazoa</taxon>
        <taxon>Chordata</taxon>
        <taxon>Craniata</taxon>
        <taxon>Vertebrata</taxon>
        <taxon>Euteleostomi</taxon>
        <taxon>Actinopterygii</taxon>
        <taxon>Neopterygii</taxon>
        <taxon>Teleostei</taxon>
        <taxon>Neoteleostei</taxon>
        <taxon>Acanthomorphata</taxon>
        <taxon>Ovalentaria</taxon>
        <taxon>Atherinomorphae</taxon>
        <taxon>Cyprinodontiformes</taxon>
        <taxon>Goodeidae</taxon>
        <taxon>Xenoophorus</taxon>
    </lineage>
</organism>
<dbReference type="Proteomes" id="UP001434883">
    <property type="component" value="Unassembled WGS sequence"/>
</dbReference>
<evidence type="ECO:0000313" key="2">
    <source>
        <dbReference type="Proteomes" id="UP001434883"/>
    </source>
</evidence>
<dbReference type="EMBL" id="JAHRIN010072991">
    <property type="protein sequence ID" value="MEQ2216887.1"/>
    <property type="molecule type" value="Genomic_DNA"/>
</dbReference>